<dbReference type="PANTHER" id="PTHR47505:SF1">
    <property type="entry name" value="DNA UTILIZATION PROTEIN YHGH"/>
    <property type="match status" value="1"/>
</dbReference>
<dbReference type="InterPro" id="IPR051910">
    <property type="entry name" value="ComF/GntX_DNA_util-trans"/>
</dbReference>
<dbReference type="Proteomes" id="UP001225598">
    <property type="component" value="Chromosome"/>
</dbReference>
<evidence type="ECO:0000259" key="2">
    <source>
        <dbReference type="Pfam" id="PF00156"/>
    </source>
</evidence>
<dbReference type="CDD" id="cd06223">
    <property type="entry name" value="PRTases_typeI"/>
    <property type="match status" value="1"/>
</dbReference>
<keyword evidence="4" id="KW-1185">Reference proteome</keyword>
<dbReference type="InterPro" id="IPR029057">
    <property type="entry name" value="PRTase-like"/>
</dbReference>
<dbReference type="GO" id="GO:0016757">
    <property type="term" value="F:glycosyltransferase activity"/>
    <property type="evidence" value="ECO:0007669"/>
    <property type="project" value="UniProtKB-KW"/>
</dbReference>
<feature type="domain" description="Phosphoribosyltransferase" evidence="2">
    <location>
        <begin position="96"/>
        <end position="139"/>
    </location>
</feature>
<dbReference type="PANTHER" id="PTHR47505">
    <property type="entry name" value="DNA UTILIZATION PROTEIN YHGH"/>
    <property type="match status" value="1"/>
</dbReference>
<keyword evidence="3" id="KW-0808">Transferase</keyword>
<reference evidence="3 4" key="1">
    <citation type="submission" date="2023-05" db="EMBL/GenBank/DDBJ databases">
        <title>Corynebacterium suedekumii sp. nov. and Corynebacterium breve sp. nov. isolated from raw cow's milk.</title>
        <authorList>
            <person name="Baer M.K."/>
            <person name="Mehl L."/>
            <person name="Hellmuth R."/>
            <person name="Marke G."/>
            <person name="Lipski A."/>
        </authorList>
    </citation>
    <scope>NUCLEOTIDE SEQUENCE [LARGE SCALE GENOMIC DNA]</scope>
    <source>
        <strain evidence="3 4">R4</strain>
    </source>
</reference>
<accession>A0ABY8VL48</accession>
<keyword evidence="3" id="KW-0328">Glycosyltransferase</keyword>
<dbReference type="EMBL" id="CP126969">
    <property type="protein sequence ID" value="WIM68270.1"/>
    <property type="molecule type" value="Genomic_DNA"/>
</dbReference>
<evidence type="ECO:0000256" key="1">
    <source>
        <dbReference type="ARBA" id="ARBA00008007"/>
    </source>
</evidence>
<proteinExistence type="inferred from homology"/>
<dbReference type="InterPro" id="IPR000836">
    <property type="entry name" value="PRTase_dom"/>
</dbReference>
<sequence>MKERNNLAVRKHSGAVLRAGLEYLEARGELPYDTVLVPAPTRAHVARSRGGDPVTDMCKATGRSVAPVLSMGKHIADQSDLGALDRRRNLAGRVHVSDIPQGKILLVDDVVTTGSTLQTAAESLIGRGSEVVGALVLAAA</sequence>
<organism evidence="3 4">
    <name type="scientific">Corynebacterium breve</name>
    <dbReference type="NCBI Taxonomy" id="3049799"/>
    <lineage>
        <taxon>Bacteria</taxon>
        <taxon>Bacillati</taxon>
        <taxon>Actinomycetota</taxon>
        <taxon>Actinomycetes</taxon>
        <taxon>Mycobacteriales</taxon>
        <taxon>Corynebacteriaceae</taxon>
        <taxon>Corynebacterium</taxon>
    </lineage>
</organism>
<evidence type="ECO:0000313" key="3">
    <source>
        <dbReference type="EMBL" id="WIM68270.1"/>
    </source>
</evidence>
<dbReference type="Gene3D" id="3.40.50.2020">
    <property type="match status" value="1"/>
</dbReference>
<name>A0ABY8VL48_9CORY</name>
<dbReference type="Pfam" id="PF00156">
    <property type="entry name" value="Pribosyltran"/>
    <property type="match status" value="1"/>
</dbReference>
<evidence type="ECO:0000313" key="4">
    <source>
        <dbReference type="Proteomes" id="UP001225598"/>
    </source>
</evidence>
<protein>
    <submittedName>
        <fullName evidence="3">Phosphoribosyltransferase family protein</fullName>
    </submittedName>
</protein>
<gene>
    <name evidence="3" type="ORF">QP027_02390</name>
</gene>
<dbReference type="RefSeq" id="WP_284825703.1">
    <property type="nucleotide sequence ID" value="NZ_CP126969.1"/>
</dbReference>
<dbReference type="SUPFAM" id="SSF53271">
    <property type="entry name" value="PRTase-like"/>
    <property type="match status" value="1"/>
</dbReference>
<comment type="similarity">
    <text evidence="1">Belongs to the ComF/GntX family.</text>
</comment>